<gene>
    <name evidence="11" type="ORF">ATC70_012816</name>
</gene>
<dbReference type="InterPro" id="IPR033315">
    <property type="entry name" value="Fan1-like"/>
</dbReference>
<comment type="caution">
    <text evidence="11">The sequence shown here is derived from an EMBL/GenBank/DDBJ whole genome shotgun (WGS) entry which is preliminary data.</text>
</comment>
<dbReference type="GO" id="GO:0005634">
    <property type="term" value="C:nucleus"/>
    <property type="evidence" value="ECO:0007669"/>
    <property type="project" value="UniProtKB-SubCell"/>
</dbReference>
<evidence type="ECO:0000313" key="11">
    <source>
        <dbReference type="EMBL" id="KAK4511600.1"/>
    </source>
</evidence>
<comment type="function">
    <text evidence="8">Nuclease required for the repair of DNA interstrand cross-links (ICL). Acts as a 5'-3' exonuclease that anchors at a cut end of DNA and cleaves DNA successively at every third nucleotide, allowing to excise an ICL from one strand through flanking incisions.</text>
</comment>
<dbReference type="GO" id="GO:0046872">
    <property type="term" value="F:metal ion binding"/>
    <property type="evidence" value="ECO:0007669"/>
    <property type="project" value="UniProtKB-KW"/>
</dbReference>
<evidence type="ECO:0000256" key="2">
    <source>
        <dbReference type="ARBA" id="ARBA00005533"/>
    </source>
</evidence>
<dbReference type="Pfam" id="PF08774">
    <property type="entry name" value="VRR_NUC"/>
    <property type="match status" value="1"/>
</dbReference>
<comment type="catalytic activity">
    <reaction evidence="1 8">
        <text>Hydrolytically removes 5'-nucleotides successively from the 3'-hydroxy termini of 3'-hydroxy-terminated oligonucleotides.</text>
        <dbReference type="EC" id="3.1.4.1"/>
    </reaction>
</comment>
<comment type="cofactor">
    <cofactor evidence="8">
        <name>Mg(2+)</name>
        <dbReference type="ChEBI" id="CHEBI:18420"/>
    </cofactor>
    <cofactor evidence="8">
        <name>Mn(2+)</name>
        <dbReference type="ChEBI" id="CHEBI:29035"/>
    </cofactor>
</comment>
<comment type="subcellular location">
    <subcellularLocation>
        <location evidence="8">Nucleus</location>
    </subcellularLocation>
</comment>
<keyword evidence="8" id="KW-0539">Nucleus</keyword>
<evidence type="ECO:0000313" key="12">
    <source>
        <dbReference type="Proteomes" id="UP001304243"/>
    </source>
</evidence>
<feature type="compositionally biased region" description="Basic and acidic residues" evidence="9">
    <location>
        <begin position="55"/>
        <end position="64"/>
    </location>
</feature>
<dbReference type="GO" id="GO:0008409">
    <property type="term" value="F:5'-3' exonuclease activity"/>
    <property type="evidence" value="ECO:0007669"/>
    <property type="project" value="TreeGrafter"/>
</dbReference>
<name>A0AAN7D9M8_9FUNG</name>
<dbReference type="GO" id="GO:0070336">
    <property type="term" value="F:flap-structured DNA binding"/>
    <property type="evidence" value="ECO:0007669"/>
    <property type="project" value="TreeGrafter"/>
</dbReference>
<dbReference type="PANTHER" id="PTHR15749">
    <property type="entry name" value="FANCONI-ASSOCIATED NUCLEASE 1"/>
    <property type="match status" value="1"/>
</dbReference>
<dbReference type="RefSeq" id="XP_064678266.1">
    <property type="nucleotide sequence ID" value="XM_064831986.1"/>
</dbReference>
<organism evidence="11 12">
    <name type="scientific">Mucor velutinosus</name>
    <dbReference type="NCBI Taxonomy" id="708070"/>
    <lineage>
        <taxon>Eukaryota</taxon>
        <taxon>Fungi</taxon>
        <taxon>Fungi incertae sedis</taxon>
        <taxon>Mucoromycota</taxon>
        <taxon>Mucoromycotina</taxon>
        <taxon>Mucoromycetes</taxon>
        <taxon>Mucorales</taxon>
        <taxon>Mucorineae</taxon>
        <taxon>Mucoraceae</taxon>
        <taxon>Mucor</taxon>
    </lineage>
</organism>
<dbReference type="EMBL" id="JASEJX010000030">
    <property type="protein sequence ID" value="KAK4511600.1"/>
    <property type="molecule type" value="Genomic_DNA"/>
</dbReference>
<keyword evidence="3 8" id="KW-0540">Nuclease</keyword>
<evidence type="ECO:0000256" key="3">
    <source>
        <dbReference type="ARBA" id="ARBA00022722"/>
    </source>
</evidence>
<evidence type="ECO:0000256" key="7">
    <source>
        <dbReference type="ARBA" id="ARBA00023211"/>
    </source>
</evidence>
<dbReference type="AlphaFoldDB" id="A0AAN7D9M8"/>
<feature type="region of interest" description="Disordered" evidence="9">
    <location>
        <begin position="1"/>
        <end position="64"/>
    </location>
</feature>
<protein>
    <recommendedName>
        <fullName evidence="8">Fanconi-associated nuclease</fullName>
        <ecNumber evidence="8">3.1.4.1</ecNumber>
    </recommendedName>
</protein>
<keyword evidence="7 8" id="KW-0464">Manganese</keyword>
<feature type="domain" description="VRR-NUC" evidence="10">
    <location>
        <begin position="591"/>
        <end position="706"/>
    </location>
</feature>
<keyword evidence="6 8" id="KW-0460">Magnesium</keyword>
<dbReference type="Proteomes" id="UP001304243">
    <property type="component" value="Unassembled WGS sequence"/>
</dbReference>
<feature type="compositionally biased region" description="Basic and acidic residues" evidence="9">
    <location>
        <begin position="1"/>
        <end position="13"/>
    </location>
</feature>
<keyword evidence="8" id="KW-0234">DNA repair</keyword>
<dbReference type="Pfam" id="PF21170">
    <property type="entry name" value="FAN1_TPR"/>
    <property type="match status" value="1"/>
</dbReference>
<dbReference type="Gene3D" id="3.40.1350.10">
    <property type="match status" value="1"/>
</dbReference>
<comment type="similarity">
    <text evidence="2 8">Belongs to the FAN1 family.</text>
</comment>
<evidence type="ECO:0000259" key="10">
    <source>
        <dbReference type="SMART" id="SM00990"/>
    </source>
</evidence>
<dbReference type="InterPro" id="IPR049132">
    <property type="entry name" value="FAN1-like_euk"/>
</dbReference>
<evidence type="ECO:0000256" key="5">
    <source>
        <dbReference type="ARBA" id="ARBA00022801"/>
    </source>
</evidence>
<dbReference type="InterPro" id="IPR049125">
    <property type="entry name" value="FAN1-like_WH"/>
</dbReference>
<keyword evidence="8" id="KW-0227">DNA damage</keyword>
<dbReference type="GO" id="GO:0036297">
    <property type="term" value="P:interstrand cross-link repair"/>
    <property type="evidence" value="ECO:0007669"/>
    <property type="project" value="InterPro"/>
</dbReference>
<accession>A0AAN7D9M8</accession>
<dbReference type="Pfam" id="PF21315">
    <property type="entry name" value="FAN1_HTH"/>
    <property type="match status" value="1"/>
</dbReference>
<dbReference type="GO" id="GO:0004528">
    <property type="term" value="F:phosphodiesterase I activity"/>
    <property type="evidence" value="ECO:0007669"/>
    <property type="project" value="UniProtKB-EC"/>
</dbReference>
<reference evidence="11 12" key="1">
    <citation type="submission" date="2022-11" db="EMBL/GenBank/DDBJ databases">
        <title>Mucor velutinosus strain NIH1002 WGS.</title>
        <authorList>
            <person name="Subramanian P."/>
            <person name="Mullikin J.C."/>
            <person name="Segre J.A."/>
            <person name="Zelazny A.M."/>
        </authorList>
    </citation>
    <scope>NUCLEOTIDE SEQUENCE [LARGE SCALE GENOMIC DNA]</scope>
    <source>
        <strain evidence="11 12">NIH1002</strain>
    </source>
</reference>
<dbReference type="GeneID" id="89956502"/>
<keyword evidence="4 8" id="KW-0479">Metal-binding</keyword>
<dbReference type="EC" id="3.1.4.1" evidence="8"/>
<dbReference type="CDD" id="cd22326">
    <property type="entry name" value="FAN1-like"/>
    <property type="match status" value="1"/>
</dbReference>
<keyword evidence="5 8" id="KW-0378">Hydrolase</keyword>
<dbReference type="GO" id="GO:0017108">
    <property type="term" value="F:5'-flap endonuclease activity"/>
    <property type="evidence" value="ECO:0007669"/>
    <property type="project" value="TreeGrafter"/>
</dbReference>
<dbReference type="InterPro" id="IPR049126">
    <property type="entry name" value="FAN1-like_TPR"/>
</dbReference>
<dbReference type="PANTHER" id="PTHR15749:SF4">
    <property type="entry name" value="FANCONI-ASSOCIATED NUCLEASE 1"/>
    <property type="match status" value="1"/>
</dbReference>
<proteinExistence type="inferred from homology"/>
<dbReference type="InterPro" id="IPR014883">
    <property type="entry name" value="VRR_NUC"/>
</dbReference>
<evidence type="ECO:0000256" key="4">
    <source>
        <dbReference type="ARBA" id="ARBA00022723"/>
    </source>
</evidence>
<evidence type="ECO:0000256" key="6">
    <source>
        <dbReference type="ARBA" id="ARBA00022842"/>
    </source>
</evidence>
<dbReference type="SMART" id="SM00990">
    <property type="entry name" value="VRR_NUC"/>
    <property type="match status" value="1"/>
</dbReference>
<dbReference type="InterPro" id="IPR011856">
    <property type="entry name" value="tRNA_endonuc-like_dom_sf"/>
</dbReference>
<evidence type="ECO:0000256" key="8">
    <source>
        <dbReference type="RuleBase" id="RU365033"/>
    </source>
</evidence>
<sequence>MVDTCEYKKRELKMEEEDSSASKKIKLELEENETTVLAGSATEPPSPSKNESMQDEAKDQDKDPEFFTTSMYTDEFNTMLETVLNGEQFLFSTDELQVFEQFQLLEDESKHLIVRLLMRKQKWLRMSKFNYARNIRDLDKTAADLEMHGFADTTIKDLSEALAILSKDELKAIVKARRMQNSMDSSTRKDGFLKEILQFASTTSIIPESNASKMQDLWASIRQLLGSCIRVNPARRALFERVQIVYYRINLLDDFNPMSNAILARTSKRVYPEYTPCRSSSIWLCRADLLRYEQALQTEKAFYQMTEGLKVFNTSKTKKVISAEGGDATVRQKMVEAWTICENSIGIWEECIIEAQERPYYMRRFEAGWIYTRLMDHGTELLAKMHEYELEVLILQKLLAQRLYRLGKRGKWYDRLALVQTIHIKSDNTRLQKKAALQTCIDAIHDNRVHQIYLHDIHKRIIKLEKDLCVPRREQHDFSYMNLKKPKEITIHGERISEEIIGKKSVWRSDNGAECSVEQVSLEYYQKKGFKGLHCENGVIRMIMVLLFWDIVFAPIPGVFETPYQSEPLDLRTDAFYESRQDLINTRLREIEKGAYIEIIKQVDERERPRNTACIGINWKYEPQDILEIAECIGPASLASLSKLFFEEFGQRQGGMPDLCCWNYDKKQCLFSEVKGPKDKLSKTQQVWIETLTGFGIDVEVCHVQIWKGEDIFLHDDA</sequence>
<keyword evidence="12" id="KW-1185">Reference proteome</keyword>
<evidence type="ECO:0000256" key="1">
    <source>
        <dbReference type="ARBA" id="ARBA00000983"/>
    </source>
</evidence>
<evidence type="ECO:0000256" key="9">
    <source>
        <dbReference type="SAM" id="MobiDB-lite"/>
    </source>
</evidence>